<sequence length="239" mass="25973">MTGTQYTLRVVNNSTNFVDMCMYQEDPNLGVPNVVSLAWFAKPAYETTTVVFRWTVDYSFVWSETGELIPGVYFDASQTWPADPSTVGTSTDTKAGNQIGFSHPSPNAYTFTSTPFPGAKVGSLYVTENPNVPLRRSSVGIGMSGAGTFAVQAQPNLNLTFTPHPVYYLAAGTYSQGEVLDIASMTNPTDIRFPDGVFSMTATLTKNNSWVVNDTPAANALEHKQSLTDRRRVLAGATR</sequence>
<evidence type="ECO:0008006" key="3">
    <source>
        <dbReference type="Google" id="ProtNLM"/>
    </source>
</evidence>
<comment type="caution">
    <text evidence="1">The sequence shown here is derived from an EMBL/GenBank/DDBJ whole genome shotgun (WGS) entry which is preliminary data.</text>
</comment>
<dbReference type="RefSeq" id="WP_259629504.1">
    <property type="nucleotide sequence ID" value="NZ_JANYMP010000040.1"/>
</dbReference>
<protein>
    <recommendedName>
        <fullName evidence="3">Protein rhiA</fullName>
    </recommendedName>
</protein>
<dbReference type="EMBL" id="JANYMP010000040">
    <property type="protein sequence ID" value="MCS7484053.1"/>
    <property type="molecule type" value="Genomic_DNA"/>
</dbReference>
<evidence type="ECO:0000313" key="1">
    <source>
        <dbReference type="EMBL" id="MCS7484053.1"/>
    </source>
</evidence>
<dbReference type="AlphaFoldDB" id="A0A9X2VWC3"/>
<dbReference type="Proteomes" id="UP001141259">
    <property type="component" value="Unassembled WGS sequence"/>
</dbReference>
<organism evidence="1 2">
    <name type="scientific">Umezawaea endophytica</name>
    <dbReference type="NCBI Taxonomy" id="1654476"/>
    <lineage>
        <taxon>Bacteria</taxon>
        <taxon>Bacillati</taxon>
        <taxon>Actinomycetota</taxon>
        <taxon>Actinomycetes</taxon>
        <taxon>Pseudonocardiales</taxon>
        <taxon>Pseudonocardiaceae</taxon>
        <taxon>Umezawaea</taxon>
    </lineage>
</organism>
<gene>
    <name evidence="1" type="ORF">NZH93_45080</name>
</gene>
<evidence type="ECO:0000313" key="2">
    <source>
        <dbReference type="Proteomes" id="UP001141259"/>
    </source>
</evidence>
<reference evidence="1" key="1">
    <citation type="submission" date="2022-08" db="EMBL/GenBank/DDBJ databases">
        <authorList>
            <person name="Tistechok S."/>
            <person name="Samborskyy M."/>
            <person name="Roman I."/>
        </authorList>
    </citation>
    <scope>NUCLEOTIDE SEQUENCE</scope>
    <source>
        <strain evidence="1">DSM 103496</strain>
    </source>
</reference>
<proteinExistence type="predicted"/>
<accession>A0A9X2VWC3</accession>
<name>A0A9X2VWC3_9PSEU</name>
<keyword evidence="2" id="KW-1185">Reference proteome</keyword>